<dbReference type="InterPro" id="IPR039261">
    <property type="entry name" value="FNR_nucleotide-bd"/>
</dbReference>
<organism evidence="2 3">
    <name type="scientific">Thermoanaerobacterium butyriciformans</name>
    <dbReference type="NCBI Taxonomy" id="1702242"/>
    <lineage>
        <taxon>Bacteria</taxon>
        <taxon>Bacillati</taxon>
        <taxon>Bacillota</taxon>
        <taxon>Clostridia</taxon>
        <taxon>Thermoanaerobacterales</taxon>
        <taxon>Thermoanaerobacteraceae</taxon>
        <taxon>Thermoanaerobacterium</taxon>
    </lineage>
</organism>
<proteinExistence type="predicted"/>
<dbReference type="InterPro" id="IPR012165">
    <property type="entry name" value="Cyt_c3_hydrogenase_gsu"/>
</dbReference>
<gene>
    <name evidence="2" type="ORF">J2Z80_001744</name>
</gene>
<dbReference type="Gene3D" id="2.40.30.10">
    <property type="entry name" value="Translation factors"/>
    <property type="match status" value="1"/>
</dbReference>
<accession>A0ABS4NGF5</accession>
<evidence type="ECO:0000259" key="1">
    <source>
        <dbReference type="PROSITE" id="PS51384"/>
    </source>
</evidence>
<comment type="caution">
    <text evidence="2">The sequence shown here is derived from an EMBL/GenBank/DDBJ whole genome shotgun (WGS) entry which is preliminary data.</text>
</comment>
<keyword evidence="3" id="KW-1185">Reference proteome</keyword>
<dbReference type="InterPro" id="IPR019480">
    <property type="entry name" value="Dihydroorotate_DH_Fe-S-bd"/>
</dbReference>
<dbReference type="EMBL" id="JAGGLT010000017">
    <property type="protein sequence ID" value="MBP2072214.1"/>
    <property type="molecule type" value="Genomic_DNA"/>
</dbReference>
<dbReference type="InterPro" id="IPR050353">
    <property type="entry name" value="PyrK_electron_transfer"/>
</dbReference>
<sequence>MTNVYMPIKAEIVSIIPQTDIDYTFRLKSDILPQHGQFLQVSIPKIGEAPISISDYTDEYIELTIRKVGTVTDAIHELKPGDFLFIRGPYGHGFPVEDFKNKNVVIAAGGTGLAPVKSIINRYNRNPKEIKKLNILVGFKSPKDILFEDEIKKWKEKFDVLLTVDNGDETWKGNTGLITKFIPDLKIENSDDTIVIVVGPPMMMKFACLEFLKRGILEENIWVSFERKMSCGIGKCGHCKINETYVCLEGPVFNYTKSKQLLD</sequence>
<name>A0ABS4NGF5_9THEO</name>
<dbReference type="CDD" id="cd06221">
    <property type="entry name" value="sulfite_reductase_like"/>
    <property type="match status" value="1"/>
</dbReference>
<dbReference type="PIRSF" id="PIRSF006816">
    <property type="entry name" value="Cyc3_hyd_g"/>
    <property type="match status" value="1"/>
</dbReference>
<dbReference type="PRINTS" id="PR00406">
    <property type="entry name" value="CYTB5RDTASE"/>
</dbReference>
<dbReference type="Proteomes" id="UP001166402">
    <property type="component" value="Unassembled WGS sequence"/>
</dbReference>
<dbReference type="InterPro" id="IPR014260">
    <property type="entry name" value="Sulphite_reductase_B"/>
</dbReference>
<dbReference type="InterPro" id="IPR017938">
    <property type="entry name" value="Riboflavin_synthase-like_b-brl"/>
</dbReference>
<dbReference type="Pfam" id="PF00175">
    <property type="entry name" value="NAD_binding_1"/>
    <property type="match status" value="1"/>
</dbReference>
<dbReference type="InterPro" id="IPR017927">
    <property type="entry name" value="FAD-bd_FR_type"/>
</dbReference>
<protein>
    <submittedName>
        <fullName evidence="2">Anaerobic sulfite reductase subunit B</fullName>
    </submittedName>
</protein>
<dbReference type="Gene3D" id="3.40.50.80">
    <property type="entry name" value="Nucleotide-binding domain of ferredoxin-NADP reductase (FNR) module"/>
    <property type="match status" value="1"/>
</dbReference>
<evidence type="ECO:0000313" key="2">
    <source>
        <dbReference type="EMBL" id="MBP2072214.1"/>
    </source>
</evidence>
<dbReference type="NCBIfam" id="TIGR02911">
    <property type="entry name" value="sulfite_red_B"/>
    <property type="match status" value="1"/>
</dbReference>
<dbReference type="PROSITE" id="PS51384">
    <property type="entry name" value="FAD_FR"/>
    <property type="match status" value="1"/>
</dbReference>
<dbReference type="Pfam" id="PF10418">
    <property type="entry name" value="DHODB_Fe-S_bind"/>
    <property type="match status" value="1"/>
</dbReference>
<dbReference type="InterPro" id="IPR001433">
    <property type="entry name" value="OxRdtase_FAD/NAD-bd"/>
</dbReference>
<dbReference type="RefSeq" id="WP_209454004.1">
    <property type="nucleotide sequence ID" value="NZ_JAGGLT010000017.1"/>
</dbReference>
<evidence type="ECO:0000313" key="3">
    <source>
        <dbReference type="Proteomes" id="UP001166402"/>
    </source>
</evidence>
<dbReference type="PANTHER" id="PTHR43513:SF1">
    <property type="entry name" value="ANAEROBIC SULFITE REDUCTASE SUBUNIT B"/>
    <property type="match status" value="1"/>
</dbReference>
<reference evidence="2" key="1">
    <citation type="submission" date="2021-03" db="EMBL/GenBank/DDBJ databases">
        <title>Genomic Encyclopedia of Type Strains, Phase IV (KMG-IV): sequencing the most valuable type-strain genomes for metagenomic binning, comparative biology and taxonomic classification.</title>
        <authorList>
            <person name="Goeker M."/>
        </authorList>
    </citation>
    <scope>NUCLEOTIDE SEQUENCE</scope>
    <source>
        <strain evidence="2">DSM 101588</strain>
    </source>
</reference>
<dbReference type="SUPFAM" id="SSF63380">
    <property type="entry name" value="Riboflavin synthase domain-like"/>
    <property type="match status" value="1"/>
</dbReference>
<feature type="domain" description="FAD-binding FR-type" evidence="1">
    <location>
        <begin position="5"/>
        <end position="96"/>
    </location>
</feature>
<dbReference type="PANTHER" id="PTHR43513">
    <property type="entry name" value="DIHYDROOROTATE DEHYDROGENASE B (NAD(+)), ELECTRON TRANSFER SUBUNIT"/>
    <property type="match status" value="1"/>
</dbReference>
<dbReference type="SUPFAM" id="SSF52343">
    <property type="entry name" value="Ferredoxin reductase-like, C-terminal NADP-linked domain"/>
    <property type="match status" value="1"/>
</dbReference>